<name>A0A1A0D0F7_ACEPA</name>
<comment type="caution">
    <text evidence="1">The sequence shown here is derived from an EMBL/GenBank/DDBJ whole genome shotgun (WGS) entry which is preliminary data.</text>
</comment>
<dbReference type="OrthoDB" id="7222996at2"/>
<accession>A0A1A0D0F7</accession>
<evidence type="ECO:0000313" key="1">
    <source>
        <dbReference type="EMBL" id="OAZ68654.1"/>
    </source>
</evidence>
<reference evidence="1 2" key="1">
    <citation type="submission" date="2016-05" db="EMBL/GenBank/DDBJ databases">
        <title>Genome sequencing of Acetobacter pasteurianus strain SRCM100623.</title>
        <authorList>
            <person name="Song Y.R."/>
        </authorList>
    </citation>
    <scope>NUCLEOTIDE SEQUENCE [LARGE SCALE GENOMIC DNA]</scope>
    <source>
        <strain evidence="1 2">SRCM100623</strain>
    </source>
</reference>
<sequence>MSEDQEMREAIRARMKGRIRFNVATDRIEVIVGAPDELLRWEPINRLTMLQHLPQSVVERLSVSLETYLAERDRTTIAEVLKAVPGTSEKDLPNILKDAGWGPRRSSTERFWVKVQNR</sequence>
<protein>
    <submittedName>
        <fullName evidence="1">Uncharacterized protein</fullName>
    </submittedName>
</protein>
<organism evidence="1 2">
    <name type="scientific">Acetobacter pasteurianus</name>
    <name type="common">Acetobacter turbidans</name>
    <dbReference type="NCBI Taxonomy" id="438"/>
    <lineage>
        <taxon>Bacteria</taxon>
        <taxon>Pseudomonadati</taxon>
        <taxon>Pseudomonadota</taxon>
        <taxon>Alphaproteobacteria</taxon>
        <taxon>Acetobacterales</taxon>
        <taxon>Acetobacteraceae</taxon>
        <taxon>Acetobacter</taxon>
    </lineage>
</organism>
<dbReference type="AlphaFoldDB" id="A0A1A0D0F7"/>
<evidence type="ECO:0000313" key="2">
    <source>
        <dbReference type="Proteomes" id="UP000093796"/>
    </source>
</evidence>
<dbReference type="PATRIC" id="fig|438.15.peg.2628"/>
<proteinExistence type="predicted"/>
<gene>
    <name evidence="1" type="ORF">SRCM100623_02378</name>
</gene>
<dbReference type="Proteomes" id="UP000093796">
    <property type="component" value="Unassembled WGS sequence"/>
</dbReference>
<dbReference type="EMBL" id="LYUD01000127">
    <property type="protein sequence ID" value="OAZ68654.1"/>
    <property type="molecule type" value="Genomic_DNA"/>
</dbReference>